<keyword evidence="10" id="KW-1185">Reference proteome</keyword>
<accession>A0A8X6L379</accession>
<keyword evidence="7" id="KW-0325">Glycoprotein</keyword>
<dbReference type="PANTHER" id="PTHR10760:SF2">
    <property type="entry name" value="LD13476P-RELATED"/>
    <property type="match status" value="1"/>
</dbReference>
<dbReference type="Pfam" id="PF06309">
    <property type="entry name" value="Torsin"/>
    <property type="match status" value="1"/>
</dbReference>
<dbReference type="Gene3D" id="3.40.50.300">
    <property type="entry name" value="P-loop containing nucleotide triphosphate hydrolases"/>
    <property type="match status" value="1"/>
</dbReference>
<gene>
    <name evidence="9" type="primary">TOR1B</name>
    <name evidence="9" type="ORF">TNCT_228361</name>
</gene>
<dbReference type="GO" id="GO:0016887">
    <property type="term" value="F:ATP hydrolysis activity"/>
    <property type="evidence" value="ECO:0007669"/>
    <property type="project" value="InterPro"/>
</dbReference>
<evidence type="ECO:0000313" key="10">
    <source>
        <dbReference type="Proteomes" id="UP000887116"/>
    </source>
</evidence>
<proteinExistence type="inferred from homology"/>
<dbReference type="FunFam" id="3.40.50.300:FF:002276">
    <property type="entry name" value="Torsin, putative"/>
    <property type="match status" value="1"/>
</dbReference>
<dbReference type="GO" id="GO:0005524">
    <property type="term" value="F:ATP binding"/>
    <property type="evidence" value="ECO:0007669"/>
    <property type="project" value="UniProtKB-KW"/>
</dbReference>
<dbReference type="EMBL" id="BMAO01034068">
    <property type="protein sequence ID" value="GFQ93781.1"/>
    <property type="molecule type" value="Genomic_DNA"/>
</dbReference>
<comment type="caution">
    <text evidence="9">The sequence shown here is derived from an EMBL/GenBank/DDBJ whole genome shotgun (WGS) entry which is preliminary data.</text>
</comment>
<evidence type="ECO:0000256" key="2">
    <source>
        <dbReference type="ARBA" id="ARBA00006235"/>
    </source>
</evidence>
<protein>
    <submittedName>
        <fullName evidence="9">Torsin-1B</fullName>
    </submittedName>
</protein>
<keyword evidence="3" id="KW-0732">Signal</keyword>
<evidence type="ECO:0000256" key="3">
    <source>
        <dbReference type="ARBA" id="ARBA00022729"/>
    </source>
</evidence>
<name>A0A8X6L379_TRICU</name>
<dbReference type="Proteomes" id="UP000887116">
    <property type="component" value="Unassembled WGS sequence"/>
</dbReference>
<organism evidence="9 10">
    <name type="scientific">Trichonephila clavata</name>
    <name type="common">Joro spider</name>
    <name type="synonym">Nephila clavata</name>
    <dbReference type="NCBI Taxonomy" id="2740835"/>
    <lineage>
        <taxon>Eukaryota</taxon>
        <taxon>Metazoa</taxon>
        <taxon>Ecdysozoa</taxon>
        <taxon>Arthropoda</taxon>
        <taxon>Chelicerata</taxon>
        <taxon>Arachnida</taxon>
        <taxon>Araneae</taxon>
        <taxon>Araneomorphae</taxon>
        <taxon>Entelegynae</taxon>
        <taxon>Araneoidea</taxon>
        <taxon>Nephilidae</taxon>
        <taxon>Trichonephila</taxon>
    </lineage>
</organism>
<reference evidence="9" key="1">
    <citation type="submission" date="2020-07" db="EMBL/GenBank/DDBJ databases">
        <title>Multicomponent nature underlies the extraordinary mechanical properties of spider dragline silk.</title>
        <authorList>
            <person name="Kono N."/>
            <person name="Nakamura H."/>
            <person name="Mori M."/>
            <person name="Yoshida Y."/>
            <person name="Ohtoshi R."/>
            <person name="Malay A.D."/>
            <person name="Moran D.A.P."/>
            <person name="Tomita M."/>
            <person name="Numata K."/>
            <person name="Arakawa K."/>
        </authorList>
    </citation>
    <scope>NUCLEOTIDE SEQUENCE</scope>
</reference>
<evidence type="ECO:0000256" key="4">
    <source>
        <dbReference type="ARBA" id="ARBA00022741"/>
    </source>
</evidence>
<keyword evidence="4" id="KW-0547">Nucleotide-binding</keyword>
<sequence length="320" mass="36652">MSNGIEPLITGALGVLGLSIGLAGYNYINCRHYECCDNRWVDFKSTELEEEFRKNLFGQHLAKRVIPKDVNTHVLKIKPKKALVMSFHGWTGCGKNHVSRMLANHMFAKGSDSEYHHLYIGSRDFPHKQEVNKYRERLRKEIEEATKKCGRSLFIFDEVDKIAPGVLDALKPYVDYHENINGVDYRRNIFIFLSDAGGNNITAVALKFWSEGIEREYITLKDVEPIISRGAFNEPGGLWHSDLVKKDLIDVYVPFLPLEKKHVKNCIIAELRSRNMRTDSVIVDRIANQLLYVPEEAELFSVSGCKKVNQKVDLFATDEF</sequence>
<evidence type="ECO:0000256" key="6">
    <source>
        <dbReference type="ARBA" id="ARBA00022840"/>
    </source>
</evidence>
<dbReference type="GO" id="GO:0005788">
    <property type="term" value="C:endoplasmic reticulum lumen"/>
    <property type="evidence" value="ECO:0007669"/>
    <property type="project" value="UniProtKB-SubCell"/>
</dbReference>
<evidence type="ECO:0000256" key="1">
    <source>
        <dbReference type="ARBA" id="ARBA00004319"/>
    </source>
</evidence>
<dbReference type="InterPro" id="IPR027417">
    <property type="entry name" value="P-loop_NTPase"/>
</dbReference>
<dbReference type="Pfam" id="PF21376">
    <property type="entry name" value="TOR1A_C"/>
    <property type="match status" value="1"/>
</dbReference>
<dbReference type="AlphaFoldDB" id="A0A8X6L379"/>
<keyword evidence="6" id="KW-0067">ATP-binding</keyword>
<keyword evidence="5" id="KW-0256">Endoplasmic reticulum</keyword>
<dbReference type="InterPro" id="IPR001270">
    <property type="entry name" value="ClpA/B"/>
</dbReference>
<comment type="similarity">
    <text evidence="2">Belongs to the ClpA/ClpB family. Torsin subfamily.</text>
</comment>
<evidence type="ECO:0000256" key="5">
    <source>
        <dbReference type="ARBA" id="ARBA00022824"/>
    </source>
</evidence>
<dbReference type="SUPFAM" id="SSF52540">
    <property type="entry name" value="P-loop containing nucleoside triphosphate hydrolases"/>
    <property type="match status" value="1"/>
</dbReference>
<feature type="domain" description="Torsin-1A C-terminal" evidence="8">
    <location>
        <begin position="258"/>
        <end position="314"/>
    </location>
</feature>
<dbReference type="PRINTS" id="PR00300">
    <property type="entry name" value="CLPPROTEASEA"/>
</dbReference>
<evidence type="ECO:0000259" key="8">
    <source>
        <dbReference type="Pfam" id="PF21376"/>
    </source>
</evidence>
<dbReference type="GO" id="GO:0071218">
    <property type="term" value="P:cellular response to misfolded protein"/>
    <property type="evidence" value="ECO:0007669"/>
    <property type="project" value="TreeGrafter"/>
</dbReference>
<comment type="subcellular location">
    <subcellularLocation>
        <location evidence="1">Endoplasmic reticulum lumen</location>
    </subcellularLocation>
</comment>
<dbReference type="InterPro" id="IPR010448">
    <property type="entry name" value="Torsin"/>
</dbReference>
<evidence type="ECO:0000256" key="7">
    <source>
        <dbReference type="ARBA" id="ARBA00023180"/>
    </source>
</evidence>
<dbReference type="OrthoDB" id="19623at2759"/>
<evidence type="ECO:0000313" key="9">
    <source>
        <dbReference type="EMBL" id="GFQ93781.1"/>
    </source>
</evidence>
<dbReference type="InterPro" id="IPR049337">
    <property type="entry name" value="TOR1A_C"/>
</dbReference>
<dbReference type="PANTHER" id="PTHR10760">
    <property type="entry name" value="TORSIN"/>
    <property type="match status" value="1"/>
</dbReference>